<dbReference type="InterPro" id="IPR036413">
    <property type="entry name" value="YaeB-like_sf"/>
</dbReference>
<evidence type="ECO:0000256" key="1">
    <source>
        <dbReference type="ARBA" id="ARBA00022691"/>
    </source>
</evidence>
<keyword evidence="1" id="KW-0949">S-adenosyl-L-methionine</keyword>
<dbReference type="PANTHER" id="PTHR12818">
    <property type="entry name" value="TRNA (ADENINE(37)-N6)-METHYLTRANSFERASE"/>
    <property type="match status" value="1"/>
</dbReference>
<dbReference type="EMBL" id="VXIV02000106">
    <property type="protein sequence ID" value="KAF6040749.1"/>
    <property type="molecule type" value="Genomic_DNA"/>
</dbReference>
<accession>A0A7J7KRI1</accession>
<feature type="domain" description="TsaA-like" evidence="3">
    <location>
        <begin position="19"/>
        <end position="157"/>
    </location>
</feature>
<evidence type="ECO:0000313" key="4">
    <source>
        <dbReference type="EMBL" id="KAF6040749.1"/>
    </source>
</evidence>
<keyword evidence="5" id="KW-1185">Reference proteome</keyword>
<gene>
    <name evidence="4" type="ORF">EB796_000952</name>
</gene>
<dbReference type="InterPro" id="IPR040372">
    <property type="entry name" value="YaeB-like"/>
</dbReference>
<evidence type="ECO:0000313" key="5">
    <source>
        <dbReference type="Proteomes" id="UP000593567"/>
    </source>
</evidence>
<comment type="caution">
    <text evidence="4">The sequence shown here is derived from an EMBL/GenBank/DDBJ whole genome shotgun (WGS) entry which is preliminary data.</text>
</comment>
<evidence type="ECO:0000256" key="2">
    <source>
        <dbReference type="ARBA" id="ARBA00033753"/>
    </source>
</evidence>
<dbReference type="Pfam" id="PF01980">
    <property type="entry name" value="TrmO_N"/>
    <property type="match status" value="1"/>
</dbReference>
<reference evidence="4" key="1">
    <citation type="submission" date="2020-06" db="EMBL/GenBank/DDBJ databases">
        <title>Draft genome of Bugula neritina, a colonial animal packing powerful symbionts and potential medicines.</title>
        <authorList>
            <person name="Rayko M."/>
        </authorList>
    </citation>
    <scope>NUCLEOTIDE SEQUENCE [LARGE SCALE GENOMIC DNA]</scope>
    <source>
        <strain evidence="4">Kwan_BN1</strain>
    </source>
</reference>
<dbReference type="NCBIfam" id="TIGR00104">
    <property type="entry name" value="tRNA_TsaA"/>
    <property type="match status" value="1"/>
</dbReference>
<dbReference type="CDD" id="cd09281">
    <property type="entry name" value="UPF0066"/>
    <property type="match status" value="1"/>
</dbReference>
<sequence length="332" mass="37316">MATVQNINFEVDTGAAYQLTPIGILKSVFQHKNGTPRQPTVCSSSRAALTISKSIFNNPEHSLQGLSEYSHAWIIFVFHLNNNQCTKAKVKVPRLNGRKRGLFATRCPYRPVPVGLTLAKIESVTDETVWFSGVDIVDGTPVLDIKPYIPEYDCPVELVHNSTEGISMCETIDVANEKELTEKTFSEQLRDRTNNSSSQLSPVKEQCVDLSNNCVQSADWIDECRVNKSVLSVEFTPRALRELDKFSPDITSEYGLKLFQSNREARQAIVDVLLADPRSAYRRQSCVDRLYYFTIDSIHVTCWFDGTLAEVLKVQPVLANNTLQSALYDNNL</sequence>
<dbReference type="PANTHER" id="PTHR12818:SF0">
    <property type="entry name" value="TRNA (ADENINE(37)-N6)-METHYLTRANSFERASE"/>
    <property type="match status" value="1"/>
</dbReference>
<comment type="similarity">
    <text evidence="2">Belongs to the tRNA methyltransferase O family.</text>
</comment>
<dbReference type="Proteomes" id="UP000593567">
    <property type="component" value="Unassembled WGS sequence"/>
</dbReference>
<dbReference type="Gene3D" id="2.40.30.70">
    <property type="entry name" value="YaeB-like"/>
    <property type="match status" value="1"/>
</dbReference>
<evidence type="ECO:0000259" key="3">
    <source>
        <dbReference type="PROSITE" id="PS51668"/>
    </source>
</evidence>
<dbReference type="FunFam" id="3.30.2310.10:FF:000002">
    <property type="entry name" value="tRNA methyltransferase O"/>
    <property type="match status" value="1"/>
</dbReference>
<name>A0A7J7KRI1_BUGNE</name>
<dbReference type="AlphaFoldDB" id="A0A7J7KRI1"/>
<dbReference type="OrthoDB" id="4882at2759"/>
<dbReference type="PROSITE" id="PS51668">
    <property type="entry name" value="TSAA_2"/>
    <property type="match status" value="1"/>
</dbReference>
<protein>
    <submittedName>
        <fullName evidence="4">C9orf156</fullName>
    </submittedName>
</protein>
<dbReference type="Gene3D" id="3.30.2310.10">
    <property type="entry name" value="YaeB-like"/>
    <property type="match status" value="1"/>
</dbReference>
<organism evidence="4 5">
    <name type="scientific">Bugula neritina</name>
    <name type="common">Brown bryozoan</name>
    <name type="synonym">Sertularia neritina</name>
    <dbReference type="NCBI Taxonomy" id="10212"/>
    <lineage>
        <taxon>Eukaryota</taxon>
        <taxon>Metazoa</taxon>
        <taxon>Spiralia</taxon>
        <taxon>Lophotrochozoa</taxon>
        <taxon>Bryozoa</taxon>
        <taxon>Gymnolaemata</taxon>
        <taxon>Cheilostomatida</taxon>
        <taxon>Flustrina</taxon>
        <taxon>Buguloidea</taxon>
        <taxon>Bugulidae</taxon>
        <taxon>Bugula</taxon>
    </lineage>
</organism>
<dbReference type="SUPFAM" id="SSF118196">
    <property type="entry name" value="YaeB-like"/>
    <property type="match status" value="1"/>
</dbReference>
<dbReference type="InterPro" id="IPR023370">
    <property type="entry name" value="TrmO-like_N"/>
</dbReference>
<dbReference type="InterPro" id="IPR036414">
    <property type="entry name" value="YaeB_N_sf"/>
</dbReference>
<proteinExistence type="inferred from homology"/>